<dbReference type="AlphaFoldDB" id="M3GVJ3"/>
<evidence type="ECO:0000313" key="1">
    <source>
        <dbReference type="EMBL" id="EMF80550.1"/>
    </source>
</evidence>
<comment type="caution">
    <text evidence="1">The sequence shown here is derived from an EMBL/GenBank/DDBJ whole genome shotgun (WGS) entry which is preliminary data.</text>
</comment>
<reference evidence="1 2" key="1">
    <citation type="submission" date="2013-01" db="EMBL/GenBank/DDBJ databases">
        <authorList>
            <person name="Harkins D.M."/>
            <person name="Durkin A.S."/>
            <person name="Brinkac L.M."/>
            <person name="Haft D.H."/>
            <person name="Selengut J.D."/>
            <person name="Sanka R."/>
            <person name="DePew J."/>
            <person name="Purushe J."/>
            <person name="Tulsiani S.M."/>
            <person name="Graham G.C."/>
            <person name="Burns M.-A."/>
            <person name="Dohnt M.F."/>
            <person name="Smythe L.D."/>
            <person name="McKay D.B."/>
            <person name="Craig S.B."/>
            <person name="Vinetz J.M."/>
            <person name="Sutton G.G."/>
            <person name="Nierman W.C."/>
            <person name="Fouts D.E."/>
        </authorList>
    </citation>
    <scope>NUCLEOTIDE SEQUENCE [LARGE SCALE GENOMIC DNA]</scope>
    <source>
        <strain evidence="1 2">LT2116</strain>
    </source>
</reference>
<dbReference type="Proteomes" id="UP000011770">
    <property type="component" value="Unassembled WGS sequence"/>
</dbReference>
<accession>M3GVJ3</accession>
<name>M3GVJ3_9LEPT</name>
<sequence>MFYSIELEKYFQFESVGISSGESFMFFIFGGCVEPSLE</sequence>
<protein>
    <submittedName>
        <fullName evidence="1">Uncharacterized protein</fullName>
    </submittedName>
</protein>
<proteinExistence type="predicted"/>
<evidence type="ECO:0000313" key="2">
    <source>
        <dbReference type="Proteomes" id="UP000011770"/>
    </source>
</evidence>
<organism evidence="1 2">
    <name type="scientific">Leptospira weilii serovar Topaz str. LT2116</name>
    <dbReference type="NCBI Taxonomy" id="1088540"/>
    <lineage>
        <taxon>Bacteria</taxon>
        <taxon>Pseudomonadati</taxon>
        <taxon>Spirochaetota</taxon>
        <taxon>Spirochaetia</taxon>
        <taxon>Leptospirales</taxon>
        <taxon>Leptospiraceae</taxon>
        <taxon>Leptospira</taxon>
    </lineage>
</organism>
<dbReference type="EMBL" id="AHOR02000048">
    <property type="protein sequence ID" value="EMF80550.1"/>
    <property type="molecule type" value="Genomic_DNA"/>
</dbReference>
<gene>
    <name evidence="1" type="ORF">LEP1GSC188_3801</name>
</gene>